<dbReference type="CDD" id="cd12324">
    <property type="entry name" value="RRM_RBM8"/>
    <property type="match status" value="1"/>
</dbReference>
<dbReference type="Proteomes" id="UP000286097">
    <property type="component" value="Unassembled WGS sequence"/>
</dbReference>
<dbReference type="InterPro" id="IPR000504">
    <property type="entry name" value="RRM_dom"/>
</dbReference>
<feature type="domain" description="RRM" evidence="8">
    <location>
        <begin position="80"/>
        <end position="158"/>
    </location>
</feature>
<evidence type="ECO:0000256" key="4">
    <source>
        <dbReference type="ARBA" id="ARBA00022884"/>
    </source>
</evidence>
<dbReference type="InterPro" id="IPR035979">
    <property type="entry name" value="RBD_domain_sf"/>
</dbReference>
<evidence type="ECO:0000256" key="2">
    <source>
        <dbReference type="ARBA" id="ARBA00004496"/>
    </source>
</evidence>
<dbReference type="GO" id="GO:0005737">
    <property type="term" value="C:cytoplasm"/>
    <property type="evidence" value="ECO:0007669"/>
    <property type="project" value="UniProtKB-SubCell"/>
</dbReference>
<proteinExistence type="predicted"/>
<reference evidence="9 10" key="1">
    <citation type="submission" date="2018-06" db="EMBL/GenBank/DDBJ databases">
        <title>Comparative genomics of downy mildews reveals potential adaptations to biotrophy.</title>
        <authorList>
            <person name="Fletcher K."/>
            <person name="Klosterman S.J."/>
            <person name="Derevnina L."/>
            <person name="Martin F."/>
            <person name="Koike S."/>
            <person name="Reyes Chin-Wo S."/>
            <person name="Mou B."/>
            <person name="Michelmore R."/>
        </authorList>
    </citation>
    <scope>NUCLEOTIDE SEQUENCE [LARGE SCALE GENOMIC DNA]</scope>
    <source>
        <strain evidence="9 10">R13</strain>
    </source>
</reference>
<keyword evidence="4 6" id="KW-0694">RNA-binding</keyword>
<dbReference type="PROSITE" id="PS50102">
    <property type="entry name" value="RRM"/>
    <property type="match status" value="1"/>
</dbReference>
<dbReference type="AlphaFoldDB" id="A0A3R7XIZ2"/>
<dbReference type="GO" id="GO:0006396">
    <property type="term" value="P:RNA processing"/>
    <property type="evidence" value="ECO:0007669"/>
    <property type="project" value="InterPro"/>
</dbReference>
<evidence type="ECO:0000313" key="10">
    <source>
        <dbReference type="Proteomes" id="UP000286097"/>
    </source>
</evidence>
<gene>
    <name evidence="9" type="ORF">DD237_004030</name>
</gene>
<dbReference type="Pfam" id="PF00076">
    <property type="entry name" value="RRM_1"/>
    <property type="match status" value="1"/>
</dbReference>
<feature type="compositionally biased region" description="Acidic residues" evidence="7">
    <location>
        <begin position="1"/>
        <end position="20"/>
    </location>
</feature>
<organism evidence="9 10">
    <name type="scientific">Peronospora effusa</name>
    <dbReference type="NCBI Taxonomy" id="542832"/>
    <lineage>
        <taxon>Eukaryota</taxon>
        <taxon>Sar</taxon>
        <taxon>Stramenopiles</taxon>
        <taxon>Oomycota</taxon>
        <taxon>Peronosporomycetes</taxon>
        <taxon>Peronosporales</taxon>
        <taxon>Peronosporaceae</taxon>
        <taxon>Peronospora</taxon>
    </lineage>
</organism>
<feature type="compositionally biased region" description="Basic and acidic residues" evidence="7">
    <location>
        <begin position="21"/>
        <end position="33"/>
    </location>
</feature>
<dbReference type="SMART" id="SM00360">
    <property type="entry name" value="RRM"/>
    <property type="match status" value="1"/>
</dbReference>
<evidence type="ECO:0000259" key="8">
    <source>
        <dbReference type="PROSITE" id="PS50102"/>
    </source>
</evidence>
<dbReference type="EMBL" id="QKXF01000147">
    <property type="protein sequence ID" value="RQM15672.1"/>
    <property type="molecule type" value="Genomic_DNA"/>
</dbReference>
<protein>
    <recommendedName>
        <fullName evidence="8">RRM domain-containing protein</fullName>
    </recommendedName>
</protein>
<dbReference type="SUPFAM" id="SSF54928">
    <property type="entry name" value="RNA-binding domain, RBD"/>
    <property type="match status" value="1"/>
</dbReference>
<dbReference type="GO" id="GO:0003729">
    <property type="term" value="F:mRNA binding"/>
    <property type="evidence" value="ECO:0007669"/>
    <property type="project" value="InterPro"/>
</dbReference>
<comment type="subcellular location">
    <subcellularLocation>
        <location evidence="2">Cytoplasm</location>
    </subcellularLocation>
    <subcellularLocation>
        <location evidence="1">Nucleus</location>
    </subcellularLocation>
</comment>
<dbReference type="InterPro" id="IPR008111">
    <property type="entry name" value="RNA-bd_8"/>
</dbReference>
<comment type="caution">
    <text evidence="9">The sequence shown here is derived from an EMBL/GenBank/DDBJ whole genome shotgun (WGS) entry which is preliminary data.</text>
</comment>
<evidence type="ECO:0000256" key="7">
    <source>
        <dbReference type="SAM" id="MobiDB-lite"/>
    </source>
</evidence>
<evidence type="ECO:0000313" key="9">
    <source>
        <dbReference type="EMBL" id="RQM15672.1"/>
    </source>
</evidence>
<evidence type="ECO:0000256" key="6">
    <source>
        <dbReference type="PROSITE-ProRule" id="PRU00176"/>
    </source>
</evidence>
<feature type="region of interest" description="Disordered" evidence="7">
    <location>
        <begin position="1"/>
        <end position="45"/>
    </location>
</feature>
<dbReference type="GO" id="GO:0005634">
    <property type="term" value="C:nucleus"/>
    <property type="evidence" value="ECO:0007669"/>
    <property type="project" value="UniProtKB-SubCell"/>
</dbReference>
<keyword evidence="5" id="KW-0539">Nucleus</keyword>
<keyword evidence="3" id="KW-0963">Cytoplasm</keyword>
<dbReference type="Gene3D" id="3.30.70.330">
    <property type="match status" value="1"/>
</dbReference>
<name>A0A3R7XIZ2_9STRA</name>
<evidence type="ECO:0000256" key="5">
    <source>
        <dbReference type="ARBA" id="ARBA00023242"/>
    </source>
</evidence>
<evidence type="ECO:0000256" key="1">
    <source>
        <dbReference type="ARBA" id="ARBA00004123"/>
    </source>
</evidence>
<evidence type="ECO:0000256" key="3">
    <source>
        <dbReference type="ARBA" id="ARBA00022490"/>
    </source>
</evidence>
<dbReference type="InterPro" id="IPR012677">
    <property type="entry name" value="Nucleotide-bd_a/b_plait_sf"/>
</dbReference>
<dbReference type="InterPro" id="IPR033744">
    <property type="entry name" value="RRM_RBM8"/>
</dbReference>
<dbReference type="VEuPathDB" id="FungiDB:DD237_004030"/>
<sequence>MADEVDYESDTAMAVEEEEEKPQVRRDDSDKRVVKGRGSGSAAMDVSRYPAESGVFEKLKPLSSLSSRDHSNALRSVEGWILFVTGVHEEAQEEDVMDAFGEDAQVKDLHLNLDRRSGFVKGYALVEFEHFEDAKAAMERLDGQEILGSVIQLSLDVQPASHLALDPTSAKLFDAQELERSFVPGTPMSVKLLRRRTC</sequence>
<dbReference type="PANTHER" id="PTHR45894">
    <property type="entry name" value="RNA-BINDING PROTEIN 8A"/>
    <property type="match status" value="1"/>
</dbReference>
<accession>A0A3R7XIZ2</accession>